<dbReference type="AlphaFoldDB" id="A0AA88YVS3"/>
<gene>
    <name evidence="1" type="ORF">FSP39_009848</name>
</gene>
<proteinExistence type="predicted"/>
<dbReference type="Proteomes" id="UP001186944">
    <property type="component" value="Unassembled WGS sequence"/>
</dbReference>
<evidence type="ECO:0000313" key="1">
    <source>
        <dbReference type="EMBL" id="KAK3107227.1"/>
    </source>
</evidence>
<comment type="caution">
    <text evidence="1">The sequence shown here is derived from an EMBL/GenBank/DDBJ whole genome shotgun (WGS) entry which is preliminary data.</text>
</comment>
<sequence length="285" mass="33121">MKDIEKSESLLKYFVFMVPSLYDERYRTINIHSLLHLPETVKELGPLWSTSCFAFEGANGELLKLFHGNINAVHVFQQLPCLLSSISEKSIVFKFICSVMSGSSHRTPYFALLGKPNSKSLTDKEKEMTFKYFGHQICRLNFHSRACIRGVTYHSEDYTRVTKRNSYSVKFLQNDELAYGLITWFAEPILCQSSDEEPCNAAIALIKVLEELSIDIYCRNHENFRPDQHIRKNFMQITLPHMKFMTYKDDTCIVKLKDIIDLCVCVEVDQFTIILEEPNHHEKNL</sequence>
<evidence type="ECO:0000313" key="2">
    <source>
        <dbReference type="Proteomes" id="UP001186944"/>
    </source>
</evidence>
<keyword evidence="2" id="KW-1185">Reference proteome</keyword>
<protein>
    <submittedName>
        <fullName evidence="1">Uncharacterized protein</fullName>
    </submittedName>
</protein>
<organism evidence="1 2">
    <name type="scientific">Pinctada imbricata</name>
    <name type="common">Atlantic pearl-oyster</name>
    <name type="synonym">Pinctada martensii</name>
    <dbReference type="NCBI Taxonomy" id="66713"/>
    <lineage>
        <taxon>Eukaryota</taxon>
        <taxon>Metazoa</taxon>
        <taxon>Spiralia</taxon>
        <taxon>Lophotrochozoa</taxon>
        <taxon>Mollusca</taxon>
        <taxon>Bivalvia</taxon>
        <taxon>Autobranchia</taxon>
        <taxon>Pteriomorphia</taxon>
        <taxon>Pterioida</taxon>
        <taxon>Pterioidea</taxon>
        <taxon>Pteriidae</taxon>
        <taxon>Pinctada</taxon>
    </lineage>
</organism>
<dbReference type="PANTHER" id="PTHR46579">
    <property type="entry name" value="F5/8 TYPE C DOMAIN-CONTAINING PROTEIN-RELATED"/>
    <property type="match status" value="1"/>
</dbReference>
<reference evidence="1" key="1">
    <citation type="submission" date="2019-08" db="EMBL/GenBank/DDBJ databases">
        <title>The improved chromosome-level genome for the pearl oyster Pinctada fucata martensii using PacBio sequencing and Hi-C.</title>
        <authorList>
            <person name="Zheng Z."/>
        </authorList>
    </citation>
    <scope>NUCLEOTIDE SEQUENCE</scope>
    <source>
        <strain evidence="1">ZZ-2019</strain>
        <tissue evidence="1">Adductor muscle</tissue>
    </source>
</reference>
<name>A0AA88YVS3_PINIB</name>
<accession>A0AA88YVS3</accession>
<dbReference type="PANTHER" id="PTHR46579:SF1">
    <property type="entry name" value="F5_8 TYPE C DOMAIN-CONTAINING PROTEIN"/>
    <property type="match status" value="1"/>
</dbReference>
<dbReference type="EMBL" id="VSWD01000002">
    <property type="protein sequence ID" value="KAK3107227.1"/>
    <property type="molecule type" value="Genomic_DNA"/>
</dbReference>